<evidence type="ECO:0000313" key="6">
    <source>
        <dbReference type="Proteomes" id="UP000006462"/>
    </source>
</evidence>
<organism evidence="5 6">
    <name type="scientific">Pyramidobacter piscolens W5455</name>
    <dbReference type="NCBI Taxonomy" id="352165"/>
    <lineage>
        <taxon>Bacteria</taxon>
        <taxon>Thermotogati</taxon>
        <taxon>Synergistota</taxon>
        <taxon>Synergistia</taxon>
        <taxon>Synergistales</taxon>
        <taxon>Dethiosulfovibrionaceae</taxon>
        <taxon>Pyramidobacter</taxon>
    </lineage>
</organism>
<dbReference type="InterPro" id="IPR025736">
    <property type="entry name" value="PucR_C-HTH_dom"/>
</dbReference>
<sequence length="554" mass="63498">MTLTIREALKFGGLFGSVVVAGEAGIDSPVESVSVLEIADSSISHWVEKNQLYITSFYAIWSDVEKQELVIKKLWENGCCGLVLCNVGMLLQQIDQDILDLCDSLGFPLIQARANVSYIEIITPILSSLVSDKTIIPAIDDFSAVRNDILNLIANEENTESILTYLNKQIGKQISYYDIYGNCIFSDVDQSILFKEQQYLKGNFNHVLYSCSTKGYAKLVVGGVERLFVLIRSSKNLFGIFVTDCKELPEDLNRDFLCPIETSCILLFSRQNRIADYQKRAEQEFVSDLLVWNFSTEEIALDRGKKIMLPIDDINRIVLININSLWRIKETKLQKELQEYVQRLLVPQTRNYVKSINHRNWLVLKSDTVIVFLDTRKSNVKTFNIKDFCRYLLNIFTANLDLSISIGVSNEFEKITKIPSAYMQAFQAAVVGRNHYGDNNVTFYDQICFFQKLQELGEKEDTLQTCYRFLQPISAYDEKHGTSLAKTLKCLLYHQGNVQRVANELYIHKNTVLQRRSKILNLLGYSPFEMPHLLNFLMLFNILDSIGVNNEKNK</sequence>
<dbReference type="PANTHER" id="PTHR33744">
    <property type="entry name" value="CARBOHYDRATE DIACID REGULATOR"/>
    <property type="match status" value="1"/>
</dbReference>
<dbReference type="Proteomes" id="UP000006462">
    <property type="component" value="Unassembled WGS sequence"/>
</dbReference>
<evidence type="ECO:0000259" key="4">
    <source>
        <dbReference type="Pfam" id="PF17853"/>
    </source>
</evidence>
<gene>
    <name evidence="5" type="ORF">HMPREF7215_1732</name>
</gene>
<dbReference type="Pfam" id="PF13556">
    <property type="entry name" value="HTH_30"/>
    <property type="match status" value="1"/>
</dbReference>
<evidence type="ECO:0000256" key="1">
    <source>
        <dbReference type="ARBA" id="ARBA00006754"/>
    </source>
</evidence>
<dbReference type="InterPro" id="IPR051448">
    <property type="entry name" value="CdaR-like_regulators"/>
</dbReference>
<dbReference type="InterPro" id="IPR042070">
    <property type="entry name" value="PucR_C-HTH_sf"/>
</dbReference>
<comment type="similarity">
    <text evidence="1">Belongs to the CdaR family.</text>
</comment>
<dbReference type="Pfam" id="PF17853">
    <property type="entry name" value="GGDEF_2"/>
    <property type="match status" value="1"/>
</dbReference>
<dbReference type="Gene3D" id="1.10.10.2840">
    <property type="entry name" value="PucR C-terminal helix-turn-helix domain"/>
    <property type="match status" value="1"/>
</dbReference>
<reference evidence="5 6" key="1">
    <citation type="submission" date="2009-12" db="EMBL/GenBank/DDBJ databases">
        <authorList>
            <person name="Shrivastava S."/>
            <person name="Madupu R."/>
            <person name="Durkin A.S."/>
            <person name="Torralba M."/>
            <person name="Methe B."/>
            <person name="Sutton G.G."/>
            <person name="Strausberg R.L."/>
            <person name="Nelson K.E."/>
        </authorList>
    </citation>
    <scope>NUCLEOTIDE SEQUENCE [LARGE SCALE GENOMIC DNA]</scope>
    <source>
        <strain evidence="5 6">W5455</strain>
    </source>
</reference>
<keyword evidence="6" id="KW-1185">Reference proteome</keyword>
<accession>A0ABP2HT79</accession>
<evidence type="ECO:0000259" key="3">
    <source>
        <dbReference type="Pfam" id="PF13556"/>
    </source>
</evidence>
<dbReference type="RefSeq" id="WP_009166065.1">
    <property type="nucleotide sequence ID" value="NZ_ADFP01000133.1"/>
</dbReference>
<dbReference type="EMBL" id="ADFP01000133">
    <property type="protein sequence ID" value="EFB89494.1"/>
    <property type="molecule type" value="Genomic_DNA"/>
</dbReference>
<protein>
    <submittedName>
        <fullName evidence="5">Purine catabolism regulatory protein-like family</fullName>
    </submittedName>
</protein>
<dbReference type="InterPro" id="IPR041522">
    <property type="entry name" value="CdaR_GGDEF"/>
</dbReference>
<comment type="caution">
    <text evidence="5">The sequence shown here is derived from an EMBL/GenBank/DDBJ whole genome shotgun (WGS) entry which is preliminary data.</text>
</comment>
<proteinExistence type="inferred from homology"/>
<name>A0ABP2HT79_9BACT</name>
<dbReference type="GeneID" id="90987441"/>
<feature type="domain" description="Purine catabolism PurC-like" evidence="2">
    <location>
        <begin position="16"/>
        <end position="128"/>
    </location>
</feature>
<feature type="domain" description="CdaR GGDEF-like" evidence="4">
    <location>
        <begin position="299"/>
        <end position="429"/>
    </location>
</feature>
<dbReference type="InterPro" id="IPR012914">
    <property type="entry name" value="PucR_dom"/>
</dbReference>
<feature type="domain" description="PucR C-terminal helix-turn-helix" evidence="3">
    <location>
        <begin position="484"/>
        <end position="538"/>
    </location>
</feature>
<evidence type="ECO:0000313" key="5">
    <source>
        <dbReference type="EMBL" id="EFB89494.1"/>
    </source>
</evidence>
<dbReference type="Pfam" id="PF07905">
    <property type="entry name" value="PucR"/>
    <property type="match status" value="1"/>
</dbReference>
<evidence type="ECO:0000259" key="2">
    <source>
        <dbReference type="Pfam" id="PF07905"/>
    </source>
</evidence>